<keyword evidence="10" id="KW-1185">Reference proteome</keyword>
<comment type="pathway">
    <text evidence="2">Amino-acid biosynthesis; L-valine biosynthesis; L-valine from pyruvate: step 4/4.</text>
</comment>
<name>A0ABU6A2E0_9FLAO</name>
<evidence type="ECO:0000256" key="5">
    <source>
        <dbReference type="ARBA" id="ARBA00013053"/>
    </source>
</evidence>
<organism evidence="9 10">
    <name type="scientific">Aquimarina gracilis</name>
    <dbReference type="NCBI Taxonomy" id="874422"/>
    <lineage>
        <taxon>Bacteria</taxon>
        <taxon>Pseudomonadati</taxon>
        <taxon>Bacteroidota</taxon>
        <taxon>Flavobacteriia</taxon>
        <taxon>Flavobacteriales</taxon>
        <taxon>Flavobacteriaceae</taxon>
        <taxon>Aquimarina</taxon>
    </lineage>
</organism>
<protein>
    <recommendedName>
        <fullName evidence="5">branched-chain-amino-acid transaminase</fullName>
        <ecNumber evidence="5">2.6.1.42</ecNumber>
    </recommendedName>
</protein>
<sequence length="282" mass="31932">MININGSLIQSDKASLEITNRGYTYGDALFETIRVNAGKIIFWEDHYFRLMASMRILRMQIPLKFTPEFLENEILEVIKENDLFNTAARVKLIVNRGYGGLYTPTSNAIDYVISASPLDLGFYSISNEPYEVTLFKDHYVAADLLSTLKSNNKLVNILGGIFAKENGFDNCLLMNSNKMIIEALNGNLFLVKDDVIKTPPVADGCLKGVLRTQLLRILNELPDYKVEETSISPFELQKADELFITNVIQGIQPIYKYRKKEYVTIVSKRLLGIVNTKIRLGS</sequence>
<dbReference type="SUPFAM" id="SSF56752">
    <property type="entry name" value="D-aminoacid aminotransferase-like PLP-dependent enzymes"/>
    <property type="match status" value="1"/>
</dbReference>
<evidence type="ECO:0000256" key="6">
    <source>
        <dbReference type="ARBA" id="ARBA00048212"/>
    </source>
</evidence>
<comment type="catalytic activity">
    <reaction evidence="6">
        <text>L-valine + 2-oxoglutarate = 3-methyl-2-oxobutanoate + L-glutamate</text>
        <dbReference type="Rhea" id="RHEA:24813"/>
        <dbReference type="ChEBI" id="CHEBI:11851"/>
        <dbReference type="ChEBI" id="CHEBI:16810"/>
        <dbReference type="ChEBI" id="CHEBI:29985"/>
        <dbReference type="ChEBI" id="CHEBI:57762"/>
        <dbReference type="EC" id="2.6.1.42"/>
    </reaction>
</comment>
<dbReference type="EC" id="2.6.1.42" evidence="5"/>
<comment type="caution">
    <text evidence="9">The sequence shown here is derived from an EMBL/GenBank/DDBJ whole genome shotgun (WGS) entry which is preliminary data.</text>
</comment>
<evidence type="ECO:0000256" key="4">
    <source>
        <dbReference type="ARBA" id="ARBA00009320"/>
    </source>
</evidence>
<dbReference type="InterPro" id="IPR050571">
    <property type="entry name" value="Class-IV_PLP-Dep_Aminotrnsfr"/>
</dbReference>
<dbReference type="InterPro" id="IPR001544">
    <property type="entry name" value="Aminotrans_IV"/>
</dbReference>
<evidence type="ECO:0000256" key="3">
    <source>
        <dbReference type="ARBA" id="ARBA00005072"/>
    </source>
</evidence>
<dbReference type="CDD" id="cd00449">
    <property type="entry name" value="PLPDE_IV"/>
    <property type="match status" value="1"/>
</dbReference>
<comment type="catalytic activity">
    <reaction evidence="8">
        <text>L-leucine + 2-oxoglutarate = 4-methyl-2-oxopentanoate + L-glutamate</text>
        <dbReference type="Rhea" id="RHEA:18321"/>
        <dbReference type="ChEBI" id="CHEBI:16810"/>
        <dbReference type="ChEBI" id="CHEBI:17865"/>
        <dbReference type="ChEBI" id="CHEBI:29985"/>
        <dbReference type="ChEBI" id="CHEBI:57427"/>
        <dbReference type="EC" id="2.6.1.42"/>
    </reaction>
</comment>
<dbReference type="InterPro" id="IPR043131">
    <property type="entry name" value="BCAT-like_N"/>
</dbReference>
<dbReference type="EMBL" id="JAYKLX010000013">
    <property type="protein sequence ID" value="MEB3348274.1"/>
    <property type="molecule type" value="Genomic_DNA"/>
</dbReference>
<evidence type="ECO:0000313" key="10">
    <source>
        <dbReference type="Proteomes" id="UP001327027"/>
    </source>
</evidence>
<proteinExistence type="inferred from homology"/>
<evidence type="ECO:0000256" key="1">
    <source>
        <dbReference type="ARBA" id="ARBA00004824"/>
    </source>
</evidence>
<evidence type="ECO:0000256" key="8">
    <source>
        <dbReference type="ARBA" id="ARBA00049229"/>
    </source>
</evidence>
<evidence type="ECO:0000256" key="2">
    <source>
        <dbReference type="ARBA" id="ARBA00004931"/>
    </source>
</evidence>
<dbReference type="Gene3D" id="3.20.10.10">
    <property type="entry name" value="D-amino Acid Aminotransferase, subunit A, domain 2"/>
    <property type="match status" value="1"/>
</dbReference>
<keyword evidence="9" id="KW-0808">Transferase</keyword>
<keyword evidence="9" id="KW-0032">Aminotransferase</keyword>
<dbReference type="InterPro" id="IPR043132">
    <property type="entry name" value="BCAT-like_C"/>
</dbReference>
<accession>A0ABU6A2E0</accession>
<dbReference type="Gene3D" id="3.30.470.10">
    <property type="match status" value="1"/>
</dbReference>
<dbReference type="GO" id="GO:0008483">
    <property type="term" value="F:transaminase activity"/>
    <property type="evidence" value="ECO:0007669"/>
    <property type="project" value="UniProtKB-KW"/>
</dbReference>
<reference evidence="9 10" key="1">
    <citation type="journal article" date="2013" name="Int. J. Syst. Evol. Microbiol.">
        <title>Aquimarina gracilis sp. nov., isolated from the gut microflora of a mussel, Mytilus coruscus, and emended description of Aquimarina spongiae.</title>
        <authorList>
            <person name="Park S.C."/>
            <person name="Choe H.N."/>
            <person name="Baik K.S."/>
            <person name="Seong C.N."/>
        </authorList>
    </citation>
    <scope>NUCLEOTIDE SEQUENCE [LARGE SCALE GENOMIC DNA]</scope>
    <source>
        <strain evidence="9 10">PSC32</strain>
    </source>
</reference>
<comment type="catalytic activity">
    <reaction evidence="7">
        <text>L-isoleucine + 2-oxoglutarate = (S)-3-methyl-2-oxopentanoate + L-glutamate</text>
        <dbReference type="Rhea" id="RHEA:24801"/>
        <dbReference type="ChEBI" id="CHEBI:16810"/>
        <dbReference type="ChEBI" id="CHEBI:29985"/>
        <dbReference type="ChEBI" id="CHEBI:35146"/>
        <dbReference type="ChEBI" id="CHEBI:58045"/>
        <dbReference type="EC" id="2.6.1.42"/>
    </reaction>
</comment>
<dbReference type="InterPro" id="IPR036038">
    <property type="entry name" value="Aminotransferase-like"/>
</dbReference>
<gene>
    <name evidence="9" type="ORF">U6A24_22540</name>
</gene>
<dbReference type="PANTHER" id="PTHR42743">
    <property type="entry name" value="AMINO-ACID AMINOTRANSFERASE"/>
    <property type="match status" value="1"/>
</dbReference>
<dbReference type="Proteomes" id="UP001327027">
    <property type="component" value="Unassembled WGS sequence"/>
</dbReference>
<dbReference type="RefSeq" id="WP_324182298.1">
    <property type="nucleotide sequence ID" value="NZ_BAABAW010000006.1"/>
</dbReference>
<comment type="pathway">
    <text evidence="3">Amino-acid biosynthesis; L-leucine biosynthesis; L-leucine from 3-methyl-2-oxobutanoate: step 4/4.</text>
</comment>
<evidence type="ECO:0000313" key="9">
    <source>
        <dbReference type="EMBL" id="MEB3348274.1"/>
    </source>
</evidence>
<dbReference type="Pfam" id="PF01063">
    <property type="entry name" value="Aminotran_4"/>
    <property type="match status" value="1"/>
</dbReference>
<comment type="similarity">
    <text evidence="4">Belongs to the class-IV pyridoxal-phosphate-dependent aminotransferase family.</text>
</comment>
<evidence type="ECO:0000256" key="7">
    <source>
        <dbReference type="ARBA" id="ARBA00048798"/>
    </source>
</evidence>
<comment type="pathway">
    <text evidence="1">Amino-acid biosynthesis; L-isoleucine biosynthesis; L-isoleucine from 2-oxobutanoate: step 4/4.</text>
</comment>
<dbReference type="PANTHER" id="PTHR42743:SF11">
    <property type="entry name" value="AMINODEOXYCHORISMATE LYASE"/>
    <property type="match status" value="1"/>
</dbReference>